<dbReference type="Proteomes" id="UP001549691">
    <property type="component" value="Unassembled WGS sequence"/>
</dbReference>
<dbReference type="EMBL" id="JBEWZI010000035">
    <property type="protein sequence ID" value="MET7016308.1"/>
    <property type="molecule type" value="Genomic_DNA"/>
</dbReference>
<dbReference type="PANTHER" id="PTHR12526">
    <property type="entry name" value="GLYCOSYLTRANSFERASE"/>
    <property type="match status" value="1"/>
</dbReference>
<dbReference type="InterPro" id="IPR028098">
    <property type="entry name" value="Glyco_trans_4-like_N"/>
</dbReference>
<feature type="domain" description="Glycosyltransferase subfamily 4-like N-terminal" evidence="2">
    <location>
        <begin position="30"/>
        <end position="192"/>
    </location>
</feature>
<keyword evidence="3" id="KW-0808">Transferase</keyword>
<dbReference type="Gene3D" id="3.40.50.2000">
    <property type="entry name" value="Glycogen Phosphorylase B"/>
    <property type="match status" value="2"/>
</dbReference>
<evidence type="ECO:0000313" key="4">
    <source>
        <dbReference type="Proteomes" id="UP001549691"/>
    </source>
</evidence>
<dbReference type="PANTHER" id="PTHR12526:SF636">
    <property type="entry name" value="BLL3647 PROTEIN"/>
    <property type="match status" value="1"/>
</dbReference>
<dbReference type="GO" id="GO:0016757">
    <property type="term" value="F:glycosyltransferase activity"/>
    <property type="evidence" value="ECO:0007669"/>
    <property type="project" value="UniProtKB-KW"/>
</dbReference>
<comment type="caution">
    <text evidence="3">The sequence shown here is derived from an EMBL/GenBank/DDBJ whole genome shotgun (WGS) entry which is preliminary data.</text>
</comment>
<organism evidence="3 4">
    <name type="scientific">Uliginosibacterium flavum</name>
    <dbReference type="NCBI Taxonomy" id="1396831"/>
    <lineage>
        <taxon>Bacteria</taxon>
        <taxon>Pseudomonadati</taxon>
        <taxon>Pseudomonadota</taxon>
        <taxon>Betaproteobacteria</taxon>
        <taxon>Rhodocyclales</taxon>
        <taxon>Zoogloeaceae</taxon>
        <taxon>Uliginosibacterium</taxon>
    </lineage>
</organism>
<name>A0ABV2TRX8_9RHOO</name>
<feature type="domain" description="Glycosyl transferase family 1" evidence="1">
    <location>
        <begin position="226"/>
        <end position="365"/>
    </location>
</feature>
<gene>
    <name evidence="3" type="ORF">ABXR19_19140</name>
</gene>
<dbReference type="Pfam" id="PF00534">
    <property type="entry name" value="Glycos_transf_1"/>
    <property type="match status" value="1"/>
</dbReference>
<dbReference type="CDD" id="cd03801">
    <property type="entry name" value="GT4_PimA-like"/>
    <property type="match status" value="1"/>
</dbReference>
<dbReference type="RefSeq" id="WP_354602767.1">
    <property type="nucleotide sequence ID" value="NZ_JBEWZI010000035.1"/>
</dbReference>
<evidence type="ECO:0000259" key="1">
    <source>
        <dbReference type="Pfam" id="PF00534"/>
    </source>
</evidence>
<dbReference type="SUPFAM" id="SSF53756">
    <property type="entry name" value="UDP-Glycosyltransferase/glycogen phosphorylase"/>
    <property type="match status" value="1"/>
</dbReference>
<dbReference type="Pfam" id="PF13439">
    <property type="entry name" value="Glyco_transf_4"/>
    <property type="match status" value="1"/>
</dbReference>
<protein>
    <submittedName>
        <fullName evidence="3">Glycosyltransferase family 4 protein</fullName>
        <ecNumber evidence="3">2.4.-.-</ecNumber>
    </submittedName>
</protein>
<accession>A0ABV2TRX8</accession>
<evidence type="ECO:0000313" key="3">
    <source>
        <dbReference type="EMBL" id="MET7016308.1"/>
    </source>
</evidence>
<keyword evidence="3" id="KW-0328">Glycosyltransferase</keyword>
<proteinExistence type="predicted"/>
<keyword evidence="4" id="KW-1185">Reference proteome</keyword>
<evidence type="ECO:0000259" key="2">
    <source>
        <dbReference type="Pfam" id="PF13439"/>
    </source>
</evidence>
<reference evidence="3 4" key="1">
    <citation type="submission" date="2024-07" db="EMBL/GenBank/DDBJ databases">
        <title>Uliginosibacterium flavum JJ3220;KACC:17644.</title>
        <authorList>
            <person name="Kim M.K."/>
        </authorList>
    </citation>
    <scope>NUCLEOTIDE SEQUENCE [LARGE SCALE GENOMIC DNA]</scope>
    <source>
        <strain evidence="3 4">KACC:17644</strain>
    </source>
</reference>
<dbReference type="EC" id="2.4.-.-" evidence="3"/>
<sequence length="390" mass="42835">MALSDSVARPWLAVFDLNVTRNSPAGSCVHAEVMGLADSYDITVFSGAFDNERPDRVRWVHIPLPKKPGFLKYIVFQVLGPWALRRHIRDRGCPPMAIQATQGQFIGADVCYPHFCHRAYLAGQWKLQKTTGLHRLMRWCSYRYNAWAERRAFLKARKIITPSRGLARELEATYPFVAGKVEQIANPVDLERFARPADFDAAAFRASQGLPAGATVLSFAALGDFERKGLGLIIDALALLANPSVHVLVVGGTKPEIAGFAARAEAAGVAAQCHFVGFQKDVCPYMWASDAFVFPSTYEIFSLVLLQALAAGVPTVATPLYGFEEYARHGENAWVIERTPVSVAAAIAEIVAQPQLREAIGRAAASTAQNYGRNAFVQAWHQQYLHLAGH</sequence>
<dbReference type="InterPro" id="IPR001296">
    <property type="entry name" value="Glyco_trans_1"/>
</dbReference>